<dbReference type="AlphaFoldDB" id="A0A4Q9KHL2"/>
<dbReference type="EMBL" id="SDMQ01000001">
    <property type="protein sequence ID" value="TBT88811.1"/>
    <property type="molecule type" value="Genomic_DNA"/>
</dbReference>
<keyword evidence="1" id="KW-0812">Transmembrane</keyword>
<feature type="transmembrane region" description="Helical" evidence="1">
    <location>
        <begin position="320"/>
        <end position="341"/>
    </location>
</feature>
<feature type="transmembrane region" description="Helical" evidence="1">
    <location>
        <begin position="136"/>
        <end position="154"/>
    </location>
</feature>
<keyword evidence="1" id="KW-0472">Membrane</keyword>
<gene>
    <name evidence="2" type="ORF">ET989_02225</name>
</gene>
<comment type="caution">
    <text evidence="2">The sequence shown here is derived from an EMBL/GenBank/DDBJ whole genome shotgun (WGS) entry which is preliminary data.</text>
</comment>
<feature type="transmembrane region" description="Helical" evidence="1">
    <location>
        <begin position="226"/>
        <end position="244"/>
    </location>
</feature>
<feature type="transmembrane region" description="Helical" evidence="1">
    <location>
        <begin position="189"/>
        <end position="206"/>
    </location>
</feature>
<feature type="transmembrane region" description="Helical" evidence="1">
    <location>
        <begin position="86"/>
        <end position="104"/>
    </location>
</feature>
<evidence type="ECO:0000256" key="1">
    <source>
        <dbReference type="SAM" id="Phobius"/>
    </source>
</evidence>
<feature type="transmembrane region" description="Helical" evidence="1">
    <location>
        <begin position="62"/>
        <end position="80"/>
    </location>
</feature>
<proteinExistence type="predicted"/>
<evidence type="ECO:0000313" key="2">
    <source>
        <dbReference type="EMBL" id="TBT88811.1"/>
    </source>
</evidence>
<organism evidence="2 3">
    <name type="scientific">Propioniciclava sinopodophylli</name>
    <dbReference type="NCBI Taxonomy" id="1837344"/>
    <lineage>
        <taxon>Bacteria</taxon>
        <taxon>Bacillati</taxon>
        <taxon>Actinomycetota</taxon>
        <taxon>Actinomycetes</taxon>
        <taxon>Propionibacteriales</taxon>
        <taxon>Propionibacteriaceae</taxon>
        <taxon>Propioniciclava</taxon>
    </lineage>
</organism>
<feature type="transmembrane region" description="Helical" evidence="1">
    <location>
        <begin position="166"/>
        <end position="183"/>
    </location>
</feature>
<protein>
    <recommendedName>
        <fullName evidence="4">NnrS family protein</fullName>
    </recommendedName>
</protein>
<sequence>MALLGLGGACLLAGLDAALLAVGVWAPVGATHLPDVHGMVMVLGFMGTLIALERAQALRQPWAYLAPGVLGAGGVALVLGQHLIGQLLLVQGCLLFLAVLLGLWRRAPLPLVAVQALSVVLAAAAAALWLVVDVAALIGLLTGFLVLTIAAERAELAQLAMGRRAVPTLVVLGSWVALAASATVVWPDAGARALGLGLVVVAAWLLRDDVARRMVRADGLRRYNGAALLGGYGWLAVAGLTWLVGGVPATDAAYDIAIHATFLGFGMSMIMAHAPIIFPTVLGRPLPYRPALWLPLVVLNTALAARVVGDLTGRGPLWEVGSVGTVVALLLFVVTAVGVVVRGE</sequence>
<reference evidence="2 3" key="1">
    <citation type="submission" date="2019-01" db="EMBL/GenBank/DDBJ databases">
        <title>Lactibacter flavus gen. nov., sp. nov., a novel bacterium of the family Propionibacteriaceae isolated from raw milk and dairy products.</title>
        <authorList>
            <person name="Huptas C."/>
            <person name="Wenning M."/>
            <person name="Breitenwieser F."/>
            <person name="Doll E."/>
            <person name="Von Neubeck M."/>
            <person name="Busse H.-J."/>
            <person name="Scherer S."/>
        </authorList>
    </citation>
    <scope>NUCLEOTIDE SEQUENCE [LARGE SCALE GENOMIC DNA]</scope>
    <source>
        <strain evidence="2 3">KCTC 33808</strain>
    </source>
</reference>
<evidence type="ECO:0008006" key="4">
    <source>
        <dbReference type="Google" id="ProtNLM"/>
    </source>
</evidence>
<feature type="transmembrane region" description="Helical" evidence="1">
    <location>
        <begin position="290"/>
        <end position="308"/>
    </location>
</feature>
<keyword evidence="1" id="KW-1133">Transmembrane helix</keyword>
<feature type="transmembrane region" description="Helical" evidence="1">
    <location>
        <begin position="111"/>
        <end position="130"/>
    </location>
</feature>
<feature type="transmembrane region" description="Helical" evidence="1">
    <location>
        <begin position="37"/>
        <end position="55"/>
    </location>
</feature>
<evidence type="ECO:0000313" key="3">
    <source>
        <dbReference type="Proteomes" id="UP000292373"/>
    </source>
</evidence>
<accession>A0A4Q9KHL2</accession>
<keyword evidence="3" id="KW-1185">Reference proteome</keyword>
<dbReference type="OrthoDB" id="9811974at2"/>
<feature type="transmembrane region" description="Helical" evidence="1">
    <location>
        <begin position="256"/>
        <end position="278"/>
    </location>
</feature>
<dbReference type="Proteomes" id="UP000292373">
    <property type="component" value="Unassembled WGS sequence"/>
</dbReference>
<name>A0A4Q9KHL2_9ACTN</name>